<name>A0A9K3EHC4_HELAN</name>
<reference evidence="1" key="1">
    <citation type="journal article" date="2017" name="Nature">
        <title>The sunflower genome provides insights into oil metabolism, flowering and Asterid evolution.</title>
        <authorList>
            <person name="Badouin H."/>
            <person name="Gouzy J."/>
            <person name="Grassa C.J."/>
            <person name="Murat F."/>
            <person name="Staton S.E."/>
            <person name="Cottret L."/>
            <person name="Lelandais-Briere C."/>
            <person name="Owens G.L."/>
            <person name="Carrere S."/>
            <person name="Mayjonade B."/>
            <person name="Legrand L."/>
            <person name="Gill N."/>
            <person name="Kane N.C."/>
            <person name="Bowers J.E."/>
            <person name="Hubner S."/>
            <person name="Bellec A."/>
            <person name="Berard A."/>
            <person name="Berges H."/>
            <person name="Blanchet N."/>
            <person name="Boniface M.C."/>
            <person name="Brunel D."/>
            <person name="Catrice O."/>
            <person name="Chaidir N."/>
            <person name="Claudel C."/>
            <person name="Donnadieu C."/>
            <person name="Faraut T."/>
            <person name="Fievet G."/>
            <person name="Helmstetter N."/>
            <person name="King M."/>
            <person name="Knapp S.J."/>
            <person name="Lai Z."/>
            <person name="Le Paslier M.C."/>
            <person name="Lippi Y."/>
            <person name="Lorenzon L."/>
            <person name="Mandel J.R."/>
            <person name="Marage G."/>
            <person name="Marchand G."/>
            <person name="Marquand E."/>
            <person name="Bret-Mestries E."/>
            <person name="Morien E."/>
            <person name="Nambeesan S."/>
            <person name="Nguyen T."/>
            <person name="Pegot-Espagnet P."/>
            <person name="Pouilly N."/>
            <person name="Raftis F."/>
            <person name="Sallet E."/>
            <person name="Schiex T."/>
            <person name="Thomas J."/>
            <person name="Vandecasteele C."/>
            <person name="Vares D."/>
            <person name="Vear F."/>
            <person name="Vautrin S."/>
            <person name="Crespi M."/>
            <person name="Mangin B."/>
            <person name="Burke J.M."/>
            <person name="Salse J."/>
            <person name="Munos S."/>
            <person name="Vincourt P."/>
            <person name="Rieseberg L.H."/>
            <person name="Langlade N.B."/>
        </authorList>
    </citation>
    <scope>NUCLEOTIDE SEQUENCE</scope>
    <source>
        <tissue evidence="1">Leaves</tissue>
    </source>
</reference>
<evidence type="ECO:0000313" key="1">
    <source>
        <dbReference type="EMBL" id="KAF5772309.1"/>
    </source>
</evidence>
<dbReference type="Gramene" id="mRNA:HanXRQr2_Chr13g0575361">
    <property type="protein sequence ID" value="mRNA:HanXRQr2_Chr13g0575361"/>
    <property type="gene ID" value="HanXRQr2_Chr13g0575361"/>
</dbReference>
<gene>
    <name evidence="1" type="ORF">HanXRQr2_Chr13g0575361</name>
</gene>
<keyword evidence="2" id="KW-1185">Reference proteome</keyword>
<comment type="caution">
    <text evidence="1">The sequence shown here is derived from an EMBL/GenBank/DDBJ whole genome shotgun (WGS) entry which is preliminary data.</text>
</comment>
<proteinExistence type="predicted"/>
<reference evidence="1" key="2">
    <citation type="submission" date="2020-06" db="EMBL/GenBank/DDBJ databases">
        <title>Helianthus annuus Genome sequencing and assembly Release 2.</title>
        <authorList>
            <person name="Gouzy J."/>
            <person name="Langlade N."/>
            <person name="Munos S."/>
        </authorList>
    </citation>
    <scope>NUCLEOTIDE SEQUENCE</scope>
    <source>
        <tissue evidence="1">Leaves</tissue>
    </source>
</reference>
<protein>
    <submittedName>
        <fullName evidence="1">Uncharacterized protein</fullName>
    </submittedName>
</protein>
<accession>A0A9K3EHC4</accession>
<evidence type="ECO:0000313" key="2">
    <source>
        <dbReference type="Proteomes" id="UP000215914"/>
    </source>
</evidence>
<sequence>MVVMRNVGVERNLEFGDKPDRYIITTEKDRFDKHGNRSGILSWAYNDEKGMFIVKRKNGEVEYYDHSDAFESWIEVDLRELSNAGFHNQTVNPNCKIEWNFFNKLQQQARVNFKDMKLAQSIVQEDEEVVNPATGNPYKTVMWPATKQTKTVFGHKRLDVLWRERH</sequence>
<dbReference type="EMBL" id="MNCJ02000328">
    <property type="protein sequence ID" value="KAF5772309.1"/>
    <property type="molecule type" value="Genomic_DNA"/>
</dbReference>
<dbReference type="Proteomes" id="UP000215914">
    <property type="component" value="Unassembled WGS sequence"/>
</dbReference>
<dbReference type="AlphaFoldDB" id="A0A9K3EHC4"/>
<organism evidence="1 2">
    <name type="scientific">Helianthus annuus</name>
    <name type="common">Common sunflower</name>
    <dbReference type="NCBI Taxonomy" id="4232"/>
    <lineage>
        <taxon>Eukaryota</taxon>
        <taxon>Viridiplantae</taxon>
        <taxon>Streptophyta</taxon>
        <taxon>Embryophyta</taxon>
        <taxon>Tracheophyta</taxon>
        <taxon>Spermatophyta</taxon>
        <taxon>Magnoliopsida</taxon>
        <taxon>eudicotyledons</taxon>
        <taxon>Gunneridae</taxon>
        <taxon>Pentapetalae</taxon>
        <taxon>asterids</taxon>
        <taxon>campanulids</taxon>
        <taxon>Asterales</taxon>
        <taxon>Asteraceae</taxon>
        <taxon>Asteroideae</taxon>
        <taxon>Heliantheae alliance</taxon>
        <taxon>Heliantheae</taxon>
        <taxon>Helianthus</taxon>
    </lineage>
</organism>